<reference evidence="2" key="1">
    <citation type="journal article" date="2022" name="Int. J. Syst. Evol. Microbiol.">
        <title>Genome-based, phenotypic and chemotaxonomic classification of Faecalibacterium strains: proposal of three novel species Faecalibacterium duncaniae sp. nov., Faecalibacterium hattorii sp. nov. and Faecalibacterium gallinarum sp. nov. .</title>
        <authorList>
            <person name="Sakamoto M."/>
            <person name="Sakurai N."/>
            <person name="Tanno H."/>
            <person name="Iino T."/>
            <person name="Ohkuma M."/>
            <person name="Endo A."/>
        </authorList>
    </citation>
    <scope>NUCLEOTIDE SEQUENCE</scope>
    <source>
        <strain evidence="2">JCM 17207</strain>
    </source>
</reference>
<evidence type="ECO:0000313" key="3">
    <source>
        <dbReference type="Proteomes" id="UP001055185"/>
    </source>
</evidence>
<protein>
    <recommendedName>
        <fullName evidence="4">Replication protein</fullName>
    </recommendedName>
</protein>
<organism evidence="2 3">
    <name type="scientific">Faecalibacterium gallinarum</name>
    <dbReference type="NCBI Taxonomy" id="2903556"/>
    <lineage>
        <taxon>Bacteria</taxon>
        <taxon>Bacillati</taxon>
        <taxon>Bacillota</taxon>
        <taxon>Clostridia</taxon>
        <taxon>Eubacteriales</taxon>
        <taxon>Oscillospiraceae</taxon>
        <taxon>Faecalibacterium</taxon>
    </lineage>
</organism>
<comment type="caution">
    <text evidence="2">The sequence shown here is derived from an EMBL/GenBank/DDBJ whole genome shotgun (WGS) entry which is preliminary data.</text>
</comment>
<evidence type="ECO:0008006" key="4">
    <source>
        <dbReference type="Google" id="ProtNLM"/>
    </source>
</evidence>
<evidence type="ECO:0000256" key="1">
    <source>
        <dbReference type="SAM" id="MobiDB-lite"/>
    </source>
</evidence>
<name>A0AA37J021_9FIRM</name>
<feature type="compositionally biased region" description="Basic and acidic residues" evidence="1">
    <location>
        <begin position="125"/>
        <end position="136"/>
    </location>
</feature>
<accession>A0AA37J021</accession>
<sequence length="149" mass="16889">MTKTGFCPMSREVLNGPWHDTPNTQLVWLTLLLSANWEPRQWRDITIQRGQLVTSYSNIAQQTGLTVQNVRTAIKHLKSTGDLTQVITSEYSVFTIKNYDLLCPSNKGSHSQSTHDSQQNKHYKNYKEDSSLEKTGSEGGFSVDAEPLW</sequence>
<dbReference type="RefSeq" id="WP_238317667.1">
    <property type="nucleotide sequence ID" value="NZ_BQKV01000098.1"/>
</dbReference>
<keyword evidence="3" id="KW-1185">Reference proteome</keyword>
<proteinExistence type="predicted"/>
<evidence type="ECO:0000313" key="2">
    <source>
        <dbReference type="EMBL" id="GJN65450.1"/>
    </source>
</evidence>
<gene>
    <name evidence="2" type="ORF">JCM17207_20750</name>
</gene>
<feature type="compositionally biased region" description="Polar residues" evidence="1">
    <location>
        <begin position="106"/>
        <end position="117"/>
    </location>
</feature>
<dbReference type="AlphaFoldDB" id="A0AA37J021"/>
<dbReference type="Proteomes" id="UP001055185">
    <property type="component" value="Unassembled WGS sequence"/>
</dbReference>
<dbReference type="EMBL" id="BQKV01000098">
    <property type="protein sequence ID" value="GJN65450.1"/>
    <property type="molecule type" value="Genomic_DNA"/>
</dbReference>
<feature type="region of interest" description="Disordered" evidence="1">
    <location>
        <begin position="106"/>
        <end position="149"/>
    </location>
</feature>